<dbReference type="InterPro" id="IPR039425">
    <property type="entry name" value="RNA_pol_sigma-70-like"/>
</dbReference>
<keyword evidence="4 6" id="KW-0238">DNA-binding</keyword>
<name>A0A348AK91_9FIRM</name>
<dbReference type="PROSITE" id="PS01063">
    <property type="entry name" value="SIGMA70_ECF"/>
    <property type="match status" value="1"/>
</dbReference>
<dbReference type="Pfam" id="PF04542">
    <property type="entry name" value="Sigma70_r2"/>
    <property type="match status" value="1"/>
</dbReference>
<dbReference type="Gene3D" id="1.10.10.10">
    <property type="entry name" value="Winged helix-like DNA-binding domain superfamily/Winged helix DNA-binding domain"/>
    <property type="match status" value="1"/>
</dbReference>
<reference evidence="9 10" key="1">
    <citation type="journal article" date="2018" name="Int. J. Syst. Evol. Microbiol.">
        <title>Methylomusa anaerophila gen. nov., sp. nov., an anaerobic methanol-utilizing bacterium isolated from a microbial fuel cell.</title>
        <authorList>
            <person name="Amano N."/>
            <person name="Yamamuro A."/>
            <person name="Miyahara M."/>
            <person name="Kouzuma A."/>
            <person name="Abe T."/>
            <person name="Watanabe K."/>
        </authorList>
    </citation>
    <scope>NUCLEOTIDE SEQUENCE [LARGE SCALE GENOMIC DNA]</scope>
    <source>
        <strain evidence="9 10">MMFC1</strain>
    </source>
</reference>
<dbReference type="InterPro" id="IPR000838">
    <property type="entry name" value="RNA_pol_sigma70_ECF_CS"/>
</dbReference>
<keyword evidence="2 6" id="KW-0805">Transcription regulation</keyword>
<dbReference type="InterPro" id="IPR007627">
    <property type="entry name" value="RNA_pol_sigma70_r2"/>
</dbReference>
<gene>
    <name evidence="9" type="primary">rpoE_2</name>
    <name evidence="9" type="ORF">MAMMFC1_02173</name>
</gene>
<dbReference type="AlphaFoldDB" id="A0A348AK91"/>
<keyword evidence="5 6" id="KW-0804">Transcription</keyword>
<dbReference type="SUPFAM" id="SSF88659">
    <property type="entry name" value="Sigma3 and sigma4 domains of RNA polymerase sigma factors"/>
    <property type="match status" value="1"/>
</dbReference>
<evidence type="ECO:0000259" key="7">
    <source>
        <dbReference type="Pfam" id="PF04542"/>
    </source>
</evidence>
<evidence type="ECO:0000256" key="6">
    <source>
        <dbReference type="RuleBase" id="RU000716"/>
    </source>
</evidence>
<keyword evidence="10" id="KW-1185">Reference proteome</keyword>
<dbReference type="GO" id="GO:0006950">
    <property type="term" value="P:response to stress"/>
    <property type="evidence" value="ECO:0007669"/>
    <property type="project" value="UniProtKB-ARBA"/>
</dbReference>
<evidence type="ECO:0000259" key="8">
    <source>
        <dbReference type="Pfam" id="PF08281"/>
    </source>
</evidence>
<feature type="domain" description="RNA polymerase sigma-70 region 2" evidence="7">
    <location>
        <begin position="23"/>
        <end position="91"/>
    </location>
</feature>
<dbReference type="PANTHER" id="PTHR43133:SF8">
    <property type="entry name" value="RNA POLYMERASE SIGMA FACTOR HI_1459-RELATED"/>
    <property type="match status" value="1"/>
</dbReference>
<organism evidence="9 10">
    <name type="scientific">Methylomusa anaerophila</name>
    <dbReference type="NCBI Taxonomy" id="1930071"/>
    <lineage>
        <taxon>Bacteria</taxon>
        <taxon>Bacillati</taxon>
        <taxon>Bacillota</taxon>
        <taxon>Negativicutes</taxon>
        <taxon>Selenomonadales</taxon>
        <taxon>Sporomusaceae</taxon>
        <taxon>Methylomusa</taxon>
    </lineage>
</organism>
<evidence type="ECO:0000256" key="5">
    <source>
        <dbReference type="ARBA" id="ARBA00023163"/>
    </source>
</evidence>
<evidence type="ECO:0000313" key="9">
    <source>
        <dbReference type="EMBL" id="BBB91489.1"/>
    </source>
</evidence>
<dbReference type="InterPro" id="IPR013324">
    <property type="entry name" value="RNA_pol_sigma_r3/r4-like"/>
</dbReference>
<dbReference type="RefSeq" id="WP_126308501.1">
    <property type="nucleotide sequence ID" value="NZ_AP018449.1"/>
</dbReference>
<accession>A0A348AK91</accession>
<dbReference type="GO" id="GO:0003677">
    <property type="term" value="F:DNA binding"/>
    <property type="evidence" value="ECO:0007669"/>
    <property type="project" value="UniProtKB-KW"/>
</dbReference>
<dbReference type="KEGG" id="mana:MAMMFC1_02173"/>
<dbReference type="SUPFAM" id="SSF88946">
    <property type="entry name" value="Sigma2 domain of RNA polymerase sigma factors"/>
    <property type="match status" value="1"/>
</dbReference>
<dbReference type="GO" id="GO:0006352">
    <property type="term" value="P:DNA-templated transcription initiation"/>
    <property type="evidence" value="ECO:0007669"/>
    <property type="project" value="InterPro"/>
</dbReference>
<dbReference type="InterPro" id="IPR014284">
    <property type="entry name" value="RNA_pol_sigma-70_dom"/>
</dbReference>
<comment type="similarity">
    <text evidence="1 6">Belongs to the sigma-70 factor family. ECF subfamily.</text>
</comment>
<dbReference type="InterPro" id="IPR013325">
    <property type="entry name" value="RNA_pol_sigma_r2"/>
</dbReference>
<dbReference type="NCBIfam" id="TIGR02937">
    <property type="entry name" value="sigma70-ECF"/>
    <property type="match status" value="1"/>
</dbReference>
<dbReference type="InterPro" id="IPR013249">
    <property type="entry name" value="RNA_pol_sigma70_r4_t2"/>
</dbReference>
<dbReference type="GO" id="GO:0016987">
    <property type="term" value="F:sigma factor activity"/>
    <property type="evidence" value="ECO:0007669"/>
    <property type="project" value="UniProtKB-KW"/>
</dbReference>
<dbReference type="EMBL" id="AP018449">
    <property type="protein sequence ID" value="BBB91489.1"/>
    <property type="molecule type" value="Genomic_DNA"/>
</dbReference>
<proteinExistence type="inferred from homology"/>
<feature type="domain" description="RNA polymerase sigma factor 70 region 4 type 2" evidence="8">
    <location>
        <begin position="122"/>
        <end position="175"/>
    </location>
</feature>
<dbReference type="CDD" id="cd06171">
    <property type="entry name" value="Sigma70_r4"/>
    <property type="match status" value="1"/>
</dbReference>
<evidence type="ECO:0000313" key="10">
    <source>
        <dbReference type="Proteomes" id="UP000276437"/>
    </source>
</evidence>
<dbReference type="Pfam" id="PF08281">
    <property type="entry name" value="Sigma70_r4_2"/>
    <property type="match status" value="1"/>
</dbReference>
<keyword evidence="3 6" id="KW-0731">Sigma factor</keyword>
<dbReference type="Gene3D" id="1.10.1740.10">
    <property type="match status" value="1"/>
</dbReference>
<dbReference type="OrthoDB" id="9784984at2"/>
<protein>
    <recommendedName>
        <fullName evidence="6">RNA polymerase sigma factor</fullName>
    </recommendedName>
</protein>
<evidence type="ECO:0000256" key="4">
    <source>
        <dbReference type="ARBA" id="ARBA00023125"/>
    </source>
</evidence>
<evidence type="ECO:0000256" key="3">
    <source>
        <dbReference type="ARBA" id="ARBA00023082"/>
    </source>
</evidence>
<evidence type="ECO:0000256" key="2">
    <source>
        <dbReference type="ARBA" id="ARBA00023015"/>
    </source>
</evidence>
<dbReference type="PANTHER" id="PTHR43133">
    <property type="entry name" value="RNA POLYMERASE ECF-TYPE SIGMA FACTO"/>
    <property type="match status" value="1"/>
</dbReference>
<evidence type="ECO:0000256" key="1">
    <source>
        <dbReference type="ARBA" id="ARBA00010641"/>
    </source>
</evidence>
<dbReference type="InterPro" id="IPR036388">
    <property type="entry name" value="WH-like_DNA-bd_sf"/>
</dbReference>
<dbReference type="Proteomes" id="UP000276437">
    <property type="component" value="Chromosome"/>
</dbReference>
<sequence>MPSEEHQLIAKAQQGDRTALNLLISRYWQPVYRLAYYKTGNQDDAQEIAQDTFLKVFGALSRYKHMEASFKTYLSRITINLVNDYWRKKGRVPPIIDIDAYKEPLFDPAAKPEDQALGSERREEIAALIAMLPAEQRRVVELRIIESLSVAETALIINKTEAAVKMLQQRALKKLRQLFVERDIDMVH</sequence>